<dbReference type="CDD" id="cd00082">
    <property type="entry name" value="HisKA"/>
    <property type="match status" value="1"/>
</dbReference>
<keyword evidence="6" id="KW-0902">Two-component regulatory system</keyword>
<dbReference type="SMART" id="SM00387">
    <property type="entry name" value="HATPase_c"/>
    <property type="match status" value="1"/>
</dbReference>
<reference evidence="10" key="1">
    <citation type="submission" date="2022-06" db="EMBL/GenBank/DDBJ databases">
        <title>Genome sequence of Phormidium yuhuli AB48 isolated from an industrial photobioreactor environment.</title>
        <authorList>
            <person name="Qiu Y."/>
            <person name="Noonan A.J.C."/>
            <person name="Dofher K."/>
            <person name="Koch M."/>
            <person name="Kieft B."/>
            <person name="Lin X."/>
            <person name="Ziels R.M."/>
            <person name="Hallam S.J."/>
        </authorList>
    </citation>
    <scope>NUCLEOTIDE SEQUENCE</scope>
    <source>
        <strain evidence="10">AB48</strain>
    </source>
</reference>
<dbReference type="InterPro" id="IPR003661">
    <property type="entry name" value="HisK_dim/P_dom"/>
</dbReference>
<evidence type="ECO:0000313" key="11">
    <source>
        <dbReference type="Proteomes" id="UP001056708"/>
    </source>
</evidence>
<keyword evidence="4" id="KW-0808">Transferase</keyword>
<evidence type="ECO:0000256" key="8">
    <source>
        <dbReference type="SAM" id="MobiDB-lite"/>
    </source>
</evidence>
<evidence type="ECO:0000256" key="3">
    <source>
        <dbReference type="ARBA" id="ARBA00022553"/>
    </source>
</evidence>
<evidence type="ECO:0000256" key="1">
    <source>
        <dbReference type="ARBA" id="ARBA00000085"/>
    </source>
</evidence>
<dbReference type="Gene3D" id="1.10.287.130">
    <property type="match status" value="1"/>
</dbReference>
<dbReference type="GO" id="GO:0005524">
    <property type="term" value="F:ATP binding"/>
    <property type="evidence" value="ECO:0007669"/>
    <property type="project" value="UniProtKB-KW"/>
</dbReference>
<accession>A0ABY5AKW5</accession>
<dbReference type="EC" id="2.7.13.3" evidence="2"/>
<feature type="domain" description="Histidine kinase" evidence="9">
    <location>
        <begin position="207"/>
        <end position="426"/>
    </location>
</feature>
<dbReference type="PANTHER" id="PTHR43047">
    <property type="entry name" value="TWO-COMPONENT HISTIDINE PROTEIN KINASE"/>
    <property type="match status" value="1"/>
</dbReference>
<dbReference type="Pfam" id="PF00512">
    <property type="entry name" value="HisKA"/>
    <property type="match status" value="1"/>
</dbReference>
<feature type="coiled-coil region" evidence="7">
    <location>
        <begin position="159"/>
        <end position="190"/>
    </location>
</feature>
<dbReference type="Pfam" id="PF02518">
    <property type="entry name" value="HATPase_c"/>
    <property type="match status" value="1"/>
</dbReference>
<evidence type="ECO:0000256" key="6">
    <source>
        <dbReference type="ARBA" id="ARBA00023012"/>
    </source>
</evidence>
<feature type="compositionally biased region" description="Basic and acidic residues" evidence="8">
    <location>
        <begin position="433"/>
        <end position="445"/>
    </location>
</feature>
<dbReference type="RefSeq" id="WP_252660327.1">
    <property type="nucleotide sequence ID" value="NZ_CP098611.1"/>
</dbReference>
<evidence type="ECO:0000313" key="10">
    <source>
        <dbReference type="EMBL" id="USR89573.1"/>
    </source>
</evidence>
<evidence type="ECO:0000256" key="5">
    <source>
        <dbReference type="ARBA" id="ARBA00022777"/>
    </source>
</evidence>
<evidence type="ECO:0000256" key="4">
    <source>
        <dbReference type="ARBA" id="ARBA00022679"/>
    </source>
</evidence>
<feature type="region of interest" description="Disordered" evidence="8">
    <location>
        <begin position="433"/>
        <end position="452"/>
    </location>
</feature>
<dbReference type="PRINTS" id="PR00344">
    <property type="entry name" value="BCTRLSENSOR"/>
</dbReference>
<sequence length="452" mass="50381">MIDGKIPILAIGFDVDTDPQAKEALRVFTTPNPGDLTPKLLCTRQYPTTDWLPREPMLGGILVDGDRVNPQATLTALRQEFPQTPIVVVSGQGDLEVPMMMAGADDCVNRQHFSPEGLAMVWRVLFRGYRSGDRSSNPSGTSWGIQEEDCDISHPGGDRQELEARISEQSRLIAAQHQELKRQREQIRRQHLAILEASRMKSAFLSTVSHELRTPLNVIIGFSQLLLRKKNSTLTPVQTQTLQCIFNNGKQLLSVINDIIERSKLEAGASELQPKEFNVVQLVTSIAGNARWLCEQKGLELKVEAKVDNPRVIQDHQGVRRVVSNLLANALKFTEEGNISVRIWEMTPDRLAIAVSDTGIGIAPEHLKRIFTAFEQLDNSLARNYNGVGLGLALVDSLVKIMKGSIYVESAQGEGSTFRVELPRSVVDAYANEPRESYEPREPYHFLKKQAS</sequence>
<dbReference type="InterPro" id="IPR003594">
    <property type="entry name" value="HATPase_dom"/>
</dbReference>
<dbReference type="SUPFAM" id="SSF47384">
    <property type="entry name" value="Homodimeric domain of signal transducing histidine kinase"/>
    <property type="match status" value="1"/>
</dbReference>
<dbReference type="SMART" id="SM00388">
    <property type="entry name" value="HisKA"/>
    <property type="match status" value="1"/>
</dbReference>
<keyword evidence="11" id="KW-1185">Reference proteome</keyword>
<dbReference type="InterPro" id="IPR005467">
    <property type="entry name" value="His_kinase_dom"/>
</dbReference>
<keyword evidence="10" id="KW-0547">Nucleotide-binding</keyword>
<keyword evidence="7" id="KW-0175">Coiled coil</keyword>
<dbReference type="InterPro" id="IPR036097">
    <property type="entry name" value="HisK_dim/P_sf"/>
</dbReference>
<organism evidence="10 11">
    <name type="scientific">Phormidium yuhuli AB48</name>
    <dbReference type="NCBI Taxonomy" id="2940671"/>
    <lineage>
        <taxon>Bacteria</taxon>
        <taxon>Bacillati</taxon>
        <taxon>Cyanobacteriota</taxon>
        <taxon>Cyanophyceae</taxon>
        <taxon>Oscillatoriophycideae</taxon>
        <taxon>Oscillatoriales</taxon>
        <taxon>Oscillatoriaceae</taxon>
        <taxon>Phormidium</taxon>
        <taxon>Phormidium yuhuli</taxon>
    </lineage>
</organism>
<name>A0ABY5AKW5_9CYAN</name>
<keyword evidence="5" id="KW-0418">Kinase</keyword>
<evidence type="ECO:0000259" key="9">
    <source>
        <dbReference type="PROSITE" id="PS50109"/>
    </source>
</evidence>
<keyword evidence="10" id="KW-0067">ATP-binding</keyword>
<dbReference type="CDD" id="cd16922">
    <property type="entry name" value="HATPase_EvgS-ArcB-TorS-like"/>
    <property type="match status" value="1"/>
</dbReference>
<evidence type="ECO:0000256" key="2">
    <source>
        <dbReference type="ARBA" id="ARBA00012438"/>
    </source>
</evidence>
<proteinExistence type="predicted"/>
<dbReference type="Gene3D" id="3.30.565.10">
    <property type="entry name" value="Histidine kinase-like ATPase, C-terminal domain"/>
    <property type="match status" value="1"/>
</dbReference>
<evidence type="ECO:0000256" key="7">
    <source>
        <dbReference type="SAM" id="Coils"/>
    </source>
</evidence>
<dbReference type="PROSITE" id="PS50109">
    <property type="entry name" value="HIS_KIN"/>
    <property type="match status" value="1"/>
</dbReference>
<keyword evidence="3" id="KW-0597">Phosphoprotein</keyword>
<dbReference type="InterPro" id="IPR036890">
    <property type="entry name" value="HATPase_C_sf"/>
</dbReference>
<dbReference type="SUPFAM" id="SSF55874">
    <property type="entry name" value="ATPase domain of HSP90 chaperone/DNA topoisomerase II/histidine kinase"/>
    <property type="match status" value="1"/>
</dbReference>
<dbReference type="EMBL" id="CP098611">
    <property type="protein sequence ID" value="USR89573.1"/>
    <property type="molecule type" value="Genomic_DNA"/>
</dbReference>
<comment type="catalytic activity">
    <reaction evidence="1">
        <text>ATP + protein L-histidine = ADP + protein N-phospho-L-histidine.</text>
        <dbReference type="EC" id="2.7.13.3"/>
    </reaction>
</comment>
<dbReference type="Proteomes" id="UP001056708">
    <property type="component" value="Chromosome"/>
</dbReference>
<protein>
    <recommendedName>
        <fullName evidence="2">histidine kinase</fullName>
        <ecNumber evidence="2">2.7.13.3</ecNumber>
    </recommendedName>
</protein>
<dbReference type="InterPro" id="IPR004358">
    <property type="entry name" value="Sig_transdc_His_kin-like_C"/>
</dbReference>
<gene>
    <name evidence="10" type="ORF">NEA10_11840</name>
</gene>